<evidence type="ECO:0000313" key="1">
    <source>
        <dbReference type="EMBL" id="KAI8547332.1"/>
    </source>
</evidence>
<keyword evidence="2" id="KW-1185">Reference proteome</keyword>
<protein>
    <submittedName>
        <fullName evidence="1">Uncharacterized protein</fullName>
    </submittedName>
</protein>
<dbReference type="EMBL" id="CM046394">
    <property type="protein sequence ID" value="KAI8547332.1"/>
    <property type="molecule type" value="Genomic_DNA"/>
</dbReference>
<comment type="caution">
    <text evidence="1">The sequence shown here is derived from an EMBL/GenBank/DDBJ whole genome shotgun (WGS) entry which is preliminary data.</text>
</comment>
<sequence>MAEELQFDFVVGNREASQKQKLCTPRVLAYYGLQKLPYKLDALEPYMSQRTLEVHWGEHHRGYLEGLNKQLAKSDILWCEILNSVLKRNIKKSEEDILVPPLLKSAALWEKLKNIAFTACLDAMVD</sequence>
<evidence type="ECO:0000313" key="2">
    <source>
        <dbReference type="Proteomes" id="UP001062846"/>
    </source>
</evidence>
<dbReference type="Proteomes" id="UP001062846">
    <property type="component" value="Chromosome 7"/>
</dbReference>
<accession>A0ACC0N3U0</accession>
<reference evidence="1" key="1">
    <citation type="submission" date="2022-02" db="EMBL/GenBank/DDBJ databases">
        <title>Plant Genome Project.</title>
        <authorList>
            <person name="Zhang R.-G."/>
        </authorList>
    </citation>
    <scope>NUCLEOTIDE SEQUENCE</scope>
    <source>
        <strain evidence="1">AT1</strain>
    </source>
</reference>
<name>A0ACC0N3U0_RHOML</name>
<proteinExistence type="predicted"/>
<gene>
    <name evidence="1" type="ORF">RHMOL_Rhmol07G0187000</name>
</gene>
<organism evidence="1 2">
    <name type="scientific">Rhododendron molle</name>
    <name type="common">Chinese azalea</name>
    <name type="synonym">Azalea mollis</name>
    <dbReference type="NCBI Taxonomy" id="49168"/>
    <lineage>
        <taxon>Eukaryota</taxon>
        <taxon>Viridiplantae</taxon>
        <taxon>Streptophyta</taxon>
        <taxon>Embryophyta</taxon>
        <taxon>Tracheophyta</taxon>
        <taxon>Spermatophyta</taxon>
        <taxon>Magnoliopsida</taxon>
        <taxon>eudicotyledons</taxon>
        <taxon>Gunneridae</taxon>
        <taxon>Pentapetalae</taxon>
        <taxon>asterids</taxon>
        <taxon>Ericales</taxon>
        <taxon>Ericaceae</taxon>
        <taxon>Ericoideae</taxon>
        <taxon>Rhodoreae</taxon>
        <taxon>Rhododendron</taxon>
    </lineage>
</organism>